<evidence type="ECO:0000313" key="4">
    <source>
        <dbReference type="Proteomes" id="UP001392437"/>
    </source>
</evidence>
<keyword evidence="4" id="KW-1185">Reference proteome</keyword>
<accession>A0AAW0QPA4</accession>
<dbReference type="InterPro" id="IPR049317">
    <property type="entry name" value="GCIP-like_N"/>
</dbReference>
<keyword evidence="1" id="KW-0175">Coiled coil</keyword>
<organism evidence="3 4">
    <name type="scientific">Apiospora kogelbergensis</name>
    <dbReference type="NCBI Taxonomy" id="1337665"/>
    <lineage>
        <taxon>Eukaryota</taxon>
        <taxon>Fungi</taxon>
        <taxon>Dikarya</taxon>
        <taxon>Ascomycota</taxon>
        <taxon>Pezizomycotina</taxon>
        <taxon>Sordariomycetes</taxon>
        <taxon>Xylariomycetidae</taxon>
        <taxon>Amphisphaeriales</taxon>
        <taxon>Apiosporaceae</taxon>
        <taxon>Apiospora</taxon>
    </lineage>
</organism>
<dbReference type="Gene3D" id="1.20.1410.10">
    <property type="entry name" value="I/LWEQ domain"/>
    <property type="match status" value="1"/>
</dbReference>
<reference evidence="3 4" key="1">
    <citation type="submission" date="2023-01" db="EMBL/GenBank/DDBJ databases">
        <title>Analysis of 21 Apiospora genomes using comparative genomics revels a genus with tremendous synthesis potential of carbohydrate active enzymes and secondary metabolites.</title>
        <authorList>
            <person name="Sorensen T."/>
        </authorList>
    </citation>
    <scope>NUCLEOTIDE SEQUENCE [LARGE SCALE GENOMIC DNA]</scope>
    <source>
        <strain evidence="3 4">CBS 117206</strain>
    </source>
</reference>
<dbReference type="InterPro" id="IPR026907">
    <property type="entry name" value="GCIP-like"/>
</dbReference>
<sequence>MATASTPTGASDALEKIVQTASALISQFEPLLHAAATDKTSSVVTTPPSSLSTPQSQTIDALSLAHDSASLIRAHSTKISLLIINEPFTPSAVVKVLKELVGGPIPGIASAVQACDADRYTAVARQDLAWRCYRVLKELKTLVDVIPLNGKVLPPEKKNGVQGGLGSMTVTGVIWAACDDVILLKNLGIAGLLVKKVEQYRDTLKDVLDELKEWKEEGEEADDEDEEDEVEYVAHQLDATSLSVQDTQDALDDLMSTRHIPKDDPDKVGERLDSCLKRLRLTTLLYSAVVKRRLKTLPALPASAGSPIVRRLDEFIPILRRLPNKFNELACAFYELEPGPIDDAMDACFFDAFAVSEMLMKSWAGQKDEFTEWAEKYQVSIKKPEETAA</sequence>
<dbReference type="PANTHER" id="PTHR15492:SF1">
    <property type="entry name" value="CYCLIN-D1-BINDING PROTEIN 1"/>
    <property type="match status" value="1"/>
</dbReference>
<evidence type="ECO:0000256" key="1">
    <source>
        <dbReference type="SAM" id="Coils"/>
    </source>
</evidence>
<dbReference type="EMBL" id="JAQQWP010000010">
    <property type="protein sequence ID" value="KAK8096833.1"/>
    <property type="molecule type" value="Genomic_DNA"/>
</dbReference>
<dbReference type="GO" id="GO:0005634">
    <property type="term" value="C:nucleus"/>
    <property type="evidence" value="ECO:0007669"/>
    <property type="project" value="TreeGrafter"/>
</dbReference>
<dbReference type="PANTHER" id="PTHR15492">
    <property type="entry name" value="CYCLIN D1-BINDING PROTEIN 1"/>
    <property type="match status" value="1"/>
</dbReference>
<dbReference type="Proteomes" id="UP001392437">
    <property type="component" value="Unassembled WGS sequence"/>
</dbReference>
<gene>
    <name evidence="3" type="ORF">PG999_012777</name>
</gene>
<evidence type="ECO:0000259" key="2">
    <source>
        <dbReference type="Pfam" id="PF13324"/>
    </source>
</evidence>
<proteinExistence type="predicted"/>
<feature type="domain" description="Cyclin-D1-binding protein 1-like N-terminal" evidence="2">
    <location>
        <begin position="68"/>
        <end position="217"/>
    </location>
</feature>
<comment type="caution">
    <text evidence="3">The sequence shown here is derived from an EMBL/GenBank/DDBJ whole genome shotgun (WGS) entry which is preliminary data.</text>
</comment>
<dbReference type="Pfam" id="PF13324">
    <property type="entry name" value="GCIP_N"/>
    <property type="match status" value="1"/>
</dbReference>
<feature type="coiled-coil region" evidence="1">
    <location>
        <begin position="197"/>
        <end position="224"/>
    </location>
</feature>
<name>A0AAW0QPA4_9PEZI</name>
<protein>
    <recommendedName>
        <fullName evidence="2">Cyclin-D1-binding protein 1-like N-terminal domain-containing protein</fullName>
    </recommendedName>
</protein>
<evidence type="ECO:0000313" key="3">
    <source>
        <dbReference type="EMBL" id="KAK8096833.1"/>
    </source>
</evidence>
<dbReference type="AlphaFoldDB" id="A0AAW0QPA4"/>